<evidence type="ECO:0000313" key="7">
    <source>
        <dbReference type="EMBL" id="MFH4977487.1"/>
    </source>
</evidence>
<evidence type="ECO:0000256" key="1">
    <source>
        <dbReference type="ARBA" id="ARBA00004370"/>
    </source>
</evidence>
<feature type="transmembrane region" description="Helical" evidence="5">
    <location>
        <begin position="62"/>
        <end position="81"/>
    </location>
</feature>
<dbReference type="PANTHER" id="PTHR21643">
    <property type="entry name" value="G-PROTEIN COUPLED RECEPTORS FAMILY 1 PROFILE DOMAIN-CONTAINING PROTEIN-RELATED"/>
    <property type="match status" value="1"/>
</dbReference>
<dbReference type="PANTHER" id="PTHR21643:SF6">
    <property type="entry name" value="G-PROTEIN COUPLED RECEPTORS FAMILY 1 PROFILE DOMAIN-CONTAINING PROTEIN"/>
    <property type="match status" value="1"/>
</dbReference>
<organism evidence="7 8">
    <name type="scientific">Gnathostoma spinigerum</name>
    <dbReference type="NCBI Taxonomy" id="75299"/>
    <lineage>
        <taxon>Eukaryota</taxon>
        <taxon>Metazoa</taxon>
        <taxon>Ecdysozoa</taxon>
        <taxon>Nematoda</taxon>
        <taxon>Chromadorea</taxon>
        <taxon>Rhabditida</taxon>
        <taxon>Spirurina</taxon>
        <taxon>Gnathostomatomorpha</taxon>
        <taxon>Gnathostomatoidea</taxon>
        <taxon>Gnathostomatidae</taxon>
        <taxon>Gnathostoma</taxon>
    </lineage>
</organism>
<evidence type="ECO:0000256" key="5">
    <source>
        <dbReference type="SAM" id="Phobius"/>
    </source>
</evidence>
<evidence type="ECO:0000313" key="8">
    <source>
        <dbReference type="Proteomes" id="UP001608902"/>
    </source>
</evidence>
<keyword evidence="2 5" id="KW-0812">Transmembrane</keyword>
<feature type="transmembrane region" description="Helical" evidence="5">
    <location>
        <begin position="285"/>
        <end position="312"/>
    </location>
</feature>
<keyword evidence="3 5" id="KW-1133">Transmembrane helix</keyword>
<name>A0ABD6EDY5_9BILA</name>
<evidence type="ECO:0000259" key="6">
    <source>
        <dbReference type="PROSITE" id="PS50262"/>
    </source>
</evidence>
<dbReference type="GO" id="GO:0016020">
    <property type="term" value="C:membrane"/>
    <property type="evidence" value="ECO:0007669"/>
    <property type="project" value="UniProtKB-SubCell"/>
</dbReference>
<feature type="transmembrane region" description="Helical" evidence="5">
    <location>
        <begin position="101"/>
        <end position="122"/>
    </location>
</feature>
<dbReference type="EMBL" id="JBGFUD010002338">
    <property type="protein sequence ID" value="MFH4977487.1"/>
    <property type="molecule type" value="Genomic_DNA"/>
</dbReference>
<dbReference type="AlphaFoldDB" id="A0ABD6EDY5"/>
<dbReference type="CDD" id="cd00637">
    <property type="entry name" value="7tm_classA_rhodopsin-like"/>
    <property type="match status" value="1"/>
</dbReference>
<evidence type="ECO:0000256" key="3">
    <source>
        <dbReference type="ARBA" id="ARBA00022989"/>
    </source>
</evidence>
<sequence>MNESSSKQCFEMEGLGEAELYAIREIIVKVLLIVCPLSTALQVYVLVNAFLKVRRRASDHCIHIFIFNITVADLLLTGFAYPMEFLMDLLSLDFPYWINVGMHFFLWLGTAVSGLSLVLMNIDKLIFFKFPLNYAKRITRSRAEGLAVSTWLASALFIYLGFVTRAFECRYNCQVLATPTGSRYGPLMYLGFTFWVSVFPALSSFTVALYILHIVRSHRKQMHEAEALLVGHGSSRRHRAILSRMRTFYFIFISTIFTVCTLVPYRTLTIYRTLIQSNEEIRSCLAVLVSILFYYLMDLNSILNPLLTVTVLPQYRLQRKNLDRIMTITHNGQRDVSHDSDEAADLAKRSCSSKNFKSV</sequence>
<dbReference type="InterPro" id="IPR017452">
    <property type="entry name" value="GPCR_Rhodpsn_7TM"/>
</dbReference>
<dbReference type="InterPro" id="IPR039952">
    <property type="entry name" value="Aex-2"/>
</dbReference>
<accession>A0ABD6EDY5</accession>
<comment type="subcellular location">
    <subcellularLocation>
        <location evidence="1">Membrane</location>
    </subcellularLocation>
</comment>
<dbReference type="InterPro" id="IPR000276">
    <property type="entry name" value="GPCR_Rhodpsn"/>
</dbReference>
<gene>
    <name evidence="7" type="ORF">AB6A40_004196</name>
</gene>
<feature type="transmembrane region" description="Helical" evidence="5">
    <location>
        <begin position="247"/>
        <end position="265"/>
    </location>
</feature>
<dbReference type="PROSITE" id="PS50262">
    <property type="entry name" value="G_PROTEIN_RECEP_F1_2"/>
    <property type="match status" value="1"/>
</dbReference>
<feature type="transmembrane region" description="Helical" evidence="5">
    <location>
        <begin position="187"/>
        <end position="212"/>
    </location>
</feature>
<keyword evidence="4 5" id="KW-0472">Membrane</keyword>
<feature type="transmembrane region" description="Helical" evidence="5">
    <location>
        <begin position="26"/>
        <end position="50"/>
    </location>
</feature>
<keyword evidence="8" id="KW-1185">Reference proteome</keyword>
<dbReference type="Pfam" id="PF00001">
    <property type="entry name" value="7tm_1"/>
    <property type="match status" value="1"/>
</dbReference>
<evidence type="ECO:0000256" key="2">
    <source>
        <dbReference type="ARBA" id="ARBA00022692"/>
    </source>
</evidence>
<protein>
    <recommendedName>
        <fullName evidence="6">G-protein coupled receptors family 1 profile domain-containing protein</fullName>
    </recommendedName>
</protein>
<dbReference type="SUPFAM" id="SSF81321">
    <property type="entry name" value="Family A G protein-coupled receptor-like"/>
    <property type="match status" value="1"/>
</dbReference>
<reference evidence="7 8" key="1">
    <citation type="submission" date="2024-08" db="EMBL/GenBank/DDBJ databases">
        <title>Gnathostoma spinigerum genome.</title>
        <authorList>
            <person name="Gonzalez-Bertolin B."/>
            <person name="Monzon S."/>
            <person name="Zaballos A."/>
            <person name="Jimenez P."/>
            <person name="Dekumyoy P."/>
            <person name="Varona S."/>
            <person name="Cuesta I."/>
            <person name="Sumanam S."/>
            <person name="Adisakwattana P."/>
            <person name="Gasser R.B."/>
            <person name="Hernandez-Gonzalez A."/>
            <person name="Young N.D."/>
            <person name="Perteguer M.J."/>
        </authorList>
    </citation>
    <scope>NUCLEOTIDE SEQUENCE [LARGE SCALE GENOMIC DNA]</scope>
    <source>
        <strain evidence="7">AL3</strain>
        <tissue evidence="7">Liver</tissue>
    </source>
</reference>
<comment type="caution">
    <text evidence="7">The sequence shown here is derived from an EMBL/GenBank/DDBJ whole genome shotgun (WGS) entry which is preliminary data.</text>
</comment>
<dbReference type="Gene3D" id="1.20.1070.10">
    <property type="entry name" value="Rhodopsin 7-helix transmembrane proteins"/>
    <property type="match status" value="1"/>
</dbReference>
<dbReference type="Proteomes" id="UP001608902">
    <property type="component" value="Unassembled WGS sequence"/>
</dbReference>
<evidence type="ECO:0000256" key="4">
    <source>
        <dbReference type="ARBA" id="ARBA00023136"/>
    </source>
</evidence>
<proteinExistence type="predicted"/>
<feature type="transmembrane region" description="Helical" evidence="5">
    <location>
        <begin position="143"/>
        <end position="167"/>
    </location>
</feature>
<feature type="domain" description="G-protein coupled receptors family 1 profile" evidence="6">
    <location>
        <begin position="41"/>
        <end position="308"/>
    </location>
</feature>